<dbReference type="AlphaFoldDB" id="A0A6C0E6Z4"/>
<reference evidence="1" key="1">
    <citation type="journal article" date="2020" name="Nature">
        <title>Giant virus diversity and host interactions through global metagenomics.</title>
        <authorList>
            <person name="Schulz F."/>
            <person name="Roux S."/>
            <person name="Paez-Espino D."/>
            <person name="Jungbluth S."/>
            <person name="Walsh D.A."/>
            <person name="Denef V.J."/>
            <person name="McMahon K.D."/>
            <person name="Konstantinidis K.T."/>
            <person name="Eloe-Fadrosh E.A."/>
            <person name="Kyrpides N.C."/>
            <person name="Woyke T."/>
        </authorList>
    </citation>
    <scope>NUCLEOTIDE SEQUENCE</scope>
    <source>
        <strain evidence="1">GVMAG-M-3300023179-150</strain>
    </source>
</reference>
<accession>A0A6C0E6Z4</accession>
<dbReference type="EMBL" id="MN739749">
    <property type="protein sequence ID" value="QHT24824.1"/>
    <property type="molecule type" value="Genomic_DNA"/>
</dbReference>
<protein>
    <submittedName>
        <fullName evidence="1">Uncharacterized protein</fullName>
    </submittedName>
</protein>
<sequence length="69" mass="8186">MSQTKSTRVSPKELNQWIAKEFNSHFHEINSDWTNNFYYVSTSNNKNVEDYIKSKYASCKLENKISFTI</sequence>
<proteinExistence type="predicted"/>
<organism evidence="1">
    <name type="scientific">viral metagenome</name>
    <dbReference type="NCBI Taxonomy" id="1070528"/>
    <lineage>
        <taxon>unclassified sequences</taxon>
        <taxon>metagenomes</taxon>
        <taxon>organismal metagenomes</taxon>
    </lineage>
</organism>
<evidence type="ECO:0000313" key="1">
    <source>
        <dbReference type="EMBL" id="QHT24824.1"/>
    </source>
</evidence>
<name>A0A6C0E6Z4_9ZZZZ</name>